<dbReference type="AlphaFoldDB" id="A0A8J4YB80"/>
<evidence type="ECO:0000313" key="3">
    <source>
        <dbReference type="Proteomes" id="UP000770661"/>
    </source>
</evidence>
<gene>
    <name evidence="2" type="ORF">GWK47_042658</name>
</gene>
<dbReference type="EMBL" id="JACEEZ010008208">
    <property type="protein sequence ID" value="KAG0723478.1"/>
    <property type="molecule type" value="Genomic_DNA"/>
</dbReference>
<dbReference type="Proteomes" id="UP000770661">
    <property type="component" value="Unassembled WGS sequence"/>
</dbReference>
<sequence>MVRIERFILRSRNDLGFDNDILQLPRRKYSEGLLHHSEPPIFGYVSEDLIDLVTFGSRVSTVSDKQAIGTQCTGHSYDEGAEEPPSEHKPTSSTRPAANTALLRNEKITSASRYAIDIKDRLPAANPLGSGQEENRTFEPAAESRDFASSTDNSERGVRAHQSFNLGDQRRGTGPVPSKVWRPIASTASGPRTAFPSHAKPATMSGVATHDTLPPRG</sequence>
<evidence type="ECO:0000256" key="1">
    <source>
        <dbReference type="SAM" id="MobiDB-lite"/>
    </source>
</evidence>
<organism evidence="2 3">
    <name type="scientific">Chionoecetes opilio</name>
    <name type="common">Atlantic snow crab</name>
    <name type="synonym">Cancer opilio</name>
    <dbReference type="NCBI Taxonomy" id="41210"/>
    <lineage>
        <taxon>Eukaryota</taxon>
        <taxon>Metazoa</taxon>
        <taxon>Ecdysozoa</taxon>
        <taxon>Arthropoda</taxon>
        <taxon>Crustacea</taxon>
        <taxon>Multicrustacea</taxon>
        <taxon>Malacostraca</taxon>
        <taxon>Eumalacostraca</taxon>
        <taxon>Eucarida</taxon>
        <taxon>Decapoda</taxon>
        <taxon>Pleocyemata</taxon>
        <taxon>Brachyura</taxon>
        <taxon>Eubrachyura</taxon>
        <taxon>Majoidea</taxon>
        <taxon>Majidae</taxon>
        <taxon>Chionoecetes</taxon>
    </lineage>
</organism>
<reference evidence="2" key="1">
    <citation type="submission" date="2020-07" db="EMBL/GenBank/DDBJ databases">
        <title>The High-quality genome of the commercially important snow crab, Chionoecetes opilio.</title>
        <authorList>
            <person name="Jeong J.-H."/>
            <person name="Ryu S."/>
        </authorList>
    </citation>
    <scope>NUCLEOTIDE SEQUENCE</scope>
    <source>
        <strain evidence="2">MADBK_172401_WGS</strain>
        <tissue evidence="2">Digestive gland</tissue>
    </source>
</reference>
<keyword evidence="3" id="KW-1185">Reference proteome</keyword>
<accession>A0A8J4YB80</accession>
<feature type="region of interest" description="Disordered" evidence="1">
    <location>
        <begin position="66"/>
        <end position="104"/>
    </location>
</feature>
<feature type="compositionally biased region" description="Basic and acidic residues" evidence="1">
    <location>
        <begin position="133"/>
        <end position="146"/>
    </location>
</feature>
<feature type="region of interest" description="Disordered" evidence="1">
    <location>
        <begin position="123"/>
        <end position="217"/>
    </location>
</feature>
<evidence type="ECO:0000313" key="2">
    <source>
        <dbReference type="EMBL" id="KAG0723478.1"/>
    </source>
</evidence>
<name>A0A8J4YB80_CHIOP</name>
<comment type="caution">
    <text evidence="2">The sequence shown here is derived from an EMBL/GenBank/DDBJ whole genome shotgun (WGS) entry which is preliminary data.</text>
</comment>
<protein>
    <submittedName>
        <fullName evidence="2">Uncharacterized protein</fullName>
    </submittedName>
</protein>
<proteinExistence type="predicted"/>